<comment type="caution">
    <text evidence="9">The sequence shown here is derived from an EMBL/GenBank/DDBJ whole genome shotgun (WGS) entry which is preliminary data.</text>
</comment>
<protein>
    <submittedName>
        <fullName evidence="9">Cytochrome C biogenesis protein</fullName>
    </submittedName>
</protein>
<evidence type="ECO:0000256" key="3">
    <source>
        <dbReference type="ARBA" id="ARBA00022748"/>
    </source>
</evidence>
<evidence type="ECO:0000256" key="4">
    <source>
        <dbReference type="ARBA" id="ARBA00022989"/>
    </source>
</evidence>
<evidence type="ECO:0000313" key="9">
    <source>
        <dbReference type="EMBL" id="PYZ98474.1"/>
    </source>
</evidence>
<name>A0A2W0H9F2_9BACI</name>
<dbReference type="RefSeq" id="WP_110518381.1">
    <property type="nucleotide sequence ID" value="NZ_PDOF01000001.1"/>
</dbReference>
<evidence type="ECO:0000256" key="2">
    <source>
        <dbReference type="ARBA" id="ARBA00022692"/>
    </source>
</evidence>
<organism evidence="9 10">
    <name type="scientific">Alteribacter lacisalsi</name>
    <dbReference type="NCBI Taxonomy" id="2045244"/>
    <lineage>
        <taxon>Bacteria</taxon>
        <taxon>Bacillati</taxon>
        <taxon>Bacillota</taxon>
        <taxon>Bacilli</taxon>
        <taxon>Bacillales</taxon>
        <taxon>Bacillaceae</taxon>
        <taxon>Alteribacter</taxon>
    </lineage>
</organism>
<evidence type="ECO:0000256" key="1">
    <source>
        <dbReference type="ARBA" id="ARBA00004141"/>
    </source>
</evidence>
<gene>
    <name evidence="9" type="ORF">CR205_07745</name>
</gene>
<feature type="transmembrane region" description="Helical" evidence="7">
    <location>
        <begin position="215"/>
        <end position="233"/>
    </location>
</feature>
<keyword evidence="5 7" id="KW-0472">Membrane</keyword>
<evidence type="ECO:0000259" key="8">
    <source>
        <dbReference type="Pfam" id="PF05140"/>
    </source>
</evidence>
<accession>A0A2W0H9F2</accession>
<dbReference type="OrthoDB" id="9770923at2"/>
<dbReference type="GO" id="GO:0017004">
    <property type="term" value="P:cytochrome complex assembly"/>
    <property type="evidence" value="ECO:0007669"/>
    <property type="project" value="UniProtKB-KW"/>
</dbReference>
<feature type="transmembrane region" description="Helical" evidence="7">
    <location>
        <begin position="65"/>
        <end position="83"/>
    </location>
</feature>
<proteinExistence type="predicted"/>
<dbReference type="InterPro" id="IPR023494">
    <property type="entry name" value="Cyt_c_bgen_Ccs1/CcsB/ResB"/>
</dbReference>
<feature type="region of interest" description="Disordered" evidence="6">
    <location>
        <begin position="521"/>
        <end position="557"/>
    </location>
</feature>
<feature type="compositionally biased region" description="Polar residues" evidence="6">
    <location>
        <begin position="545"/>
        <end position="557"/>
    </location>
</feature>
<sequence length="557" mass="63835">MKKVICECGHENPYGTELCESCGKPLKDQGKGLVNMRYEGAARRSQTYSKTIVDKIWNFFSSVKVGIWIIVLTLLASSLGTIFPQEMFIPPGERASIYYREEYGTAGQLFYQLGFHNLYSSWWYMLLVAALGTSIIVASIDRFFPLHRALKTQRVSRHPGFMQRQRLYSRTAADDGAKEKIRLAKDTLKKKRYNVREENGNLLAEKGRFSRWGPYVNHIGLIIFLIGATLRLFPEMYLDDHIWVREGQTVEVKGTGGEYSVRNEEFLIEFYDDEDERFINNPQQASAVAKTYQTTVTLLQQSSETIGAGAEPEEVQEYAIRVNDPLSFEGFSLYQVDFKLNELSEFTFAVEPEDGSDNEMFSETIDVNLYDPEVFYELDNGFTVEILEYFPNYVFENNEPGTVNRIPDNPRLIVEITPPGEDEGEMSMIGIQVNNPFSEENEYRLRMVDFDTNHVSALAVRRDRTIPILIAGGIIFMIGLVQGSYWHHRRMWIQERDGELMLAGHANKNWNALKKDFDWLSEQTGLPKPEDQAEEETTGQRDEGVNSNNDNAGTDKQ</sequence>
<evidence type="ECO:0000313" key="10">
    <source>
        <dbReference type="Proteomes" id="UP000248066"/>
    </source>
</evidence>
<evidence type="ECO:0000256" key="5">
    <source>
        <dbReference type="ARBA" id="ARBA00023136"/>
    </source>
</evidence>
<feature type="transmembrane region" description="Helical" evidence="7">
    <location>
        <begin position="122"/>
        <end position="144"/>
    </location>
</feature>
<dbReference type="EMBL" id="PDOF01000001">
    <property type="protein sequence ID" value="PYZ98474.1"/>
    <property type="molecule type" value="Genomic_DNA"/>
</dbReference>
<dbReference type="PANTHER" id="PTHR31566:SF0">
    <property type="entry name" value="CYTOCHROME C BIOGENESIS PROTEIN CCS1, CHLOROPLASTIC"/>
    <property type="match status" value="1"/>
</dbReference>
<dbReference type="AlphaFoldDB" id="A0A2W0H9F2"/>
<reference evidence="9 10" key="1">
    <citation type="submission" date="2017-10" db="EMBL/GenBank/DDBJ databases">
        <title>Bacillus sp. nov., a halophilic bacterium isolated from a Yangshapao Lake.</title>
        <authorList>
            <person name="Wang H."/>
        </authorList>
    </citation>
    <scope>NUCLEOTIDE SEQUENCE [LARGE SCALE GENOMIC DNA]</scope>
    <source>
        <strain evidence="9 10">YSP-3</strain>
    </source>
</reference>
<feature type="transmembrane region" description="Helical" evidence="7">
    <location>
        <begin position="466"/>
        <end position="486"/>
    </location>
</feature>
<keyword evidence="3" id="KW-0201">Cytochrome c-type biogenesis</keyword>
<dbReference type="Pfam" id="PF05140">
    <property type="entry name" value="ResB"/>
    <property type="match status" value="1"/>
</dbReference>
<comment type="subcellular location">
    <subcellularLocation>
        <location evidence="1">Membrane</location>
        <topology evidence="1">Multi-pass membrane protein</topology>
    </subcellularLocation>
</comment>
<keyword evidence="2 7" id="KW-0812">Transmembrane</keyword>
<evidence type="ECO:0000256" key="7">
    <source>
        <dbReference type="SAM" id="Phobius"/>
    </source>
</evidence>
<dbReference type="InterPro" id="IPR007816">
    <property type="entry name" value="ResB-like_domain"/>
</dbReference>
<dbReference type="PANTHER" id="PTHR31566">
    <property type="entry name" value="CYTOCHROME C BIOGENESIS PROTEIN CCS1, CHLOROPLASTIC"/>
    <property type="match status" value="1"/>
</dbReference>
<keyword evidence="10" id="KW-1185">Reference proteome</keyword>
<evidence type="ECO:0000256" key="6">
    <source>
        <dbReference type="SAM" id="MobiDB-lite"/>
    </source>
</evidence>
<feature type="domain" description="ResB-like" evidence="8">
    <location>
        <begin position="63"/>
        <end position="518"/>
    </location>
</feature>
<dbReference type="GO" id="GO:0016020">
    <property type="term" value="C:membrane"/>
    <property type="evidence" value="ECO:0007669"/>
    <property type="project" value="UniProtKB-SubCell"/>
</dbReference>
<keyword evidence="4 7" id="KW-1133">Transmembrane helix</keyword>
<dbReference type="Proteomes" id="UP000248066">
    <property type="component" value="Unassembled WGS sequence"/>
</dbReference>